<gene>
    <name evidence="1" type="ORF">HPB50_018851</name>
</gene>
<keyword evidence="2" id="KW-1185">Reference proteome</keyword>
<name>A0ACB7SIN1_HYAAI</name>
<proteinExistence type="predicted"/>
<reference evidence="1" key="1">
    <citation type="submission" date="2020-05" db="EMBL/GenBank/DDBJ databases">
        <title>Large-scale comparative analyses of tick genomes elucidate their genetic diversity and vector capacities.</title>
        <authorList>
            <person name="Jia N."/>
            <person name="Wang J."/>
            <person name="Shi W."/>
            <person name="Du L."/>
            <person name="Sun Y."/>
            <person name="Zhan W."/>
            <person name="Jiang J."/>
            <person name="Wang Q."/>
            <person name="Zhang B."/>
            <person name="Ji P."/>
            <person name="Sakyi L.B."/>
            <person name="Cui X."/>
            <person name="Yuan T."/>
            <person name="Jiang B."/>
            <person name="Yang W."/>
            <person name="Lam T.T.-Y."/>
            <person name="Chang Q."/>
            <person name="Ding S."/>
            <person name="Wang X."/>
            <person name="Zhu J."/>
            <person name="Ruan X."/>
            <person name="Zhao L."/>
            <person name="Wei J."/>
            <person name="Que T."/>
            <person name="Du C."/>
            <person name="Cheng J."/>
            <person name="Dai P."/>
            <person name="Han X."/>
            <person name="Huang E."/>
            <person name="Gao Y."/>
            <person name="Liu J."/>
            <person name="Shao H."/>
            <person name="Ye R."/>
            <person name="Li L."/>
            <person name="Wei W."/>
            <person name="Wang X."/>
            <person name="Wang C."/>
            <person name="Yang T."/>
            <person name="Huo Q."/>
            <person name="Li W."/>
            <person name="Guo W."/>
            <person name="Chen H."/>
            <person name="Zhou L."/>
            <person name="Ni X."/>
            <person name="Tian J."/>
            <person name="Zhou Y."/>
            <person name="Sheng Y."/>
            <person name="Liu T."/>
            <person name="Pan Y."/>
            <person name="Xia L."/>
            <person name="Li J."/>
            <person name="Zhao F."/>
            <person name="Cao W."/>
        </authorList>
    </citation>
    <scope>NUCLEOTIDE SEQUENCE</scope>
    <source>
        <strain evidence="1">Hyas-2018</strain>
    </source>
</reference>
<sequence length="249" mass="26887">MESVNMVTFHCHSDSIGYLLGDAGGLAGNCGSRIRCATETGKVDSSFAHRLADTPKNRETLLLAGLSPTIGGTQVSQDAAVFNSTNVKPGTTSEPPVLVKDFPPLTPVQAQQQTWVLRRQNQILARNIQELEAKQVRSSEPVQEAEADDVDDGSSVTSHLTSVSRQEADTVVGPASITGPIGRVESLERFVTRKLSKEASCATCKQSLEEKTGICGDPEADLVNCKTRGYLKHPNIHLYLLSKEAEEHF</sequence>
<accession>A0ACB7SIN1</accession>
<protein>
    <submittedName>
        <fullName evidence="1">Uncharacterized protein</fullName>
    </submittedName>
</protein>
<evidence type="ECO:0000313" key="1">
    <source>
        <dbReference type="EMBL" id="KAH6933927.1"/>
    </source>
</evidence>
<organism evidence="1 2">
    <name type="scientific">Hyalomma asiaticum</name>
    <name type="common">Tick</name>
    <dbReference type="NCBI Taxonomy" id="266040"/>
    <lineage>
        <taxon>Eukaryota</taxon>
        <taxon>Metazoa</taxon>
        <taxon>Ecdysozoa</taxon>
        <taxon>Arthropoda</taxon>
        <taxon>Chelicerata</taxon>
        <taxon>Arachnida</taxon>
        <taxon>Acari</taxon>
        <taxon>Parasitiformes</taxon>
        <taxon>Ixodida</taxon>
        <taxon>Ixodoidea</taxon>
        <taxon>Ixodidae</taxon>
        <taxon>Hyalomminae</taxon>
        <taxon>Hyalomma</taxon>
    </lineage>
</organism>
<comment type="caution">
    <text evidence="1">The sequence shown here is derived from an EMBL/GenBank/DDBJ whole genome shotgun (WGS) entry which is preliminary data.</text>
</comment>
<evidence type="ECO:0000313" key="2">
    <source>
        <dbReference type="Proteomes" id="UP000821845"/>
    </source>
</evidence>
<dbReference type="Proteomes" id="UP000821845">
    <property type="component" value="Chromosome 4"/>
</dbReference>
<dbReference type="EMBL" id="CM023484">
    <property type="protein sequence ID" value="KAH6933927.1"/>
    <property type="molecule type" value="Genomic_DNA"/>
</dbReference>